<sequence>MQKILATLAAGAVIASSVPAAAQIPTVSDPVLAYDLDWPRQPLHDALQRYSQLTGDSVLYDSGQTAGKIAPALTGRYTASEALTRMLAGTELRPHYTAPKALLLSPRTRTPPAPVPPISQAARQQFYGLLQTRVLAALCARPDLGTGDYRVALRVNLDHLHAMSDVVVHATGRPEMEAALRETLAGLPIGAPPPGFGLPATLLITPEAARRYGGCAP</sequence>
<name>A0AA42LPH4_9BURK</name>
<comment type="caution">
    <text evidence="6">The sequence shown here is derived from an EMBL/GenBank/DDBJ whole genome shotgun (WGS) entry which is preliminary data.</text>
</comment>
<dbReference type="GO" id="GO:0019867">
    <property type="term" value="C:outer membrane"/>
    <property type="evidence" value="ECO:0007669"/>
    <property type="project" value="InterPro"/>
</dbReference>
<reference evidence="6" key="1">
    <citation type="submission" date="2022-09" db="EMBL/GenBank/DDBJ databases">
        <title>Intensive care unit water sources are persistently colonized with multi-drug resistant bacteria and are the site of extensive horizontal gene transfer of antibiotic resistance genes.</title>
        <authorList>
            <person name="Diorio-Toth L."/>
        </authorList>
    </citation>
    <scope>NUCLEOTIDE SEQUENCE</scope>
    <source>
        <strain evidence="6">GD03843</strain>
    </source>
</reference>
<keyword evidence="4" id="KW-0732">Signal</keyword>
<keyword evidence="2" id="KW-0472">Membrane</keyword>
<protein>
    <submittedName>
        <fullName evidence="6">STN domain-containing protein</fullName>
    </submittedName>
</protein>
<dbReference type="AlphaFoldDB" id="A0AA42LPH4"/>
<proteinExistence type="predicted"/>
<evidence type="ECO:0000259" key="5">
    <source>
        <dbReference type="SMART" id="SM00965"/>
    </source>
</evidence>
<evidence type="ECO:0000313" key="6">
    <source>
        <dbReference type="EMBL" id="MDH0737119.1"/>
    </source>
</evidence>
<dbReference type="Proteomes" id="UP001161094">
    <property type="component" value="Unassembled WGS sequence"/>
</dbReference>
<keyword evidence="1" id="KW-0813">Transport</keyword>
<feature type="domain" description="Secretin/TonB short N-terminal" evidence="5">
    <location>
        <begin position="56"/>
        <end position="107"/>
    </location>
</feature>
<organism evidence="6 7">
    <name type="scientific">Achromobacter spanius</name>
    <dbReference type="NCBI Taxonomy" id="217203"/>
    <lineage>
        <taxon>Bacteria</taxon>
        <taxon>Pseudomonadati</taxon>
        <taxon>Pseudomonadota</taxon>
        <taxon>Betaproteobacteria</taxon>
        <taxon>Burkholderiales</taxon>
        <taxon>Alcaligenaceae</taxon>
        <taxon>Achromobacter</taxon>
    </lineage>
</organism>
<evidence type="ECO:0000256" key="2">
    <source>
        <dbReference type="ARBA" id="ARBA00023136"/>
    </source>
</evidence>
<evidence type="ECO:0000256" key="4">
    <source>
        <dbReference type="SAM" id="SignalP"/>
    </source>
</evidence>
<gene>
    <name evidence="6" type="ORF">N5D93_15010</name>
</gene>
<keyword evidence="3" id="KW-0998">Cell outer membrane</keyword>
<dbReference type="RefSeq" id="WP_279995677.1">
    <property type="nucleotide sequence ID" value="NZ_JAOCDZ010000009.1"/>
</dbReference>
<dbReference type="Gene3D" id="3.55.50.30">
    <property type="match status" value="1"/>
</dbReference>
<dbReference type="EMBL" id="JAOCDZ010000009">
    <property type="protein sequence ID" value="MDH0737119.1"/>
    <property type="molecule type" value="Genomic_DNA"/>
</dbReference>
<evidence type="ECO:0000256" key="3">
    <source>
        <dbReference type="ARBA" id="ARBA00023237"/>
    </source>
</evidence>
<evidence type="ECO:0000256" key="1">
    <source>
        <dbReference type="ARBA" id="ARBA00022448"/>
    </source>
</evidence>
<evidence type="ECO:0000313" key="7">
    <source>
        <dbReference type="Proteomes" id="UP001161094"/>
    </source>
</evidence>
<dbReference type="InterPro" id="IPR011662">
    <property type="entry name" value="Secretin/TonB_short_N"/>
</dbReference>
<feature type="signal peptide" evidence="4">
    <location>
        <begin position="1"/>
        <end position="22"/>
    </location>
</feature>
<feature type="chain" id="PRO_5041213117" evidence="4">
    <location>
        <begin position="23"/>
        <end position="217"/>
    </location>
</feature>
<dbReference type="SMART" id="SM00965">
    <property type="entry name" value="STN"/>
    <property type="match status" value="1"/>
</dbReference>
<accession>A0AA42LPH4</accession>